<accession>A0A7C9V153</accession>
<name>A0A7C9V153_9PROT</name>
<comment type="caution">
    <text evidence="4">The sequence shown here is derived from an EMBL/GenBank/DDBJ whole genome shotgun (WGS) entry which is preliminary data.</text>
</comment>
<keyword evidence="5" id="KW-1185">Reference proteome</keyword>
<dbReference type="Gene3D" id="1.10.3210.10">
    <property type="entry name" value="Hypothetical protein af1432"/>
    <property type="match status" value="1"/>
</dbReference>
<evidence type="ECO:0000256" key="2">
    <source>
        <dbReference type="ARBA" id="ARBA00022801"/>
    </source>
</evidence>
<evidence type="ECO:0000313" key="5">
    <source>
        <dbReference type="Proteomes" id="UP000480684"/>
    </source>
</evidence>
<dbReference type="PANTHER" id="PTHR11845">
    <property type="entry name" value="5'-DEOXYNUCLEOTIDASE HDDC2"/>
    <property type="match status" value="1"/>
</dbReference>
<dbReference type="RefSeq" id="WP_163681558.1">
    <property type="nucleotide sequence ID" value="NZ_JAAIYP010000040.1"/>
</dbReference>
<dbReference type="PANTHER" id="PTHR11845:SF13">
    <property type="entry name" value="5'-DEOXYNUCLEOTIDASE HDDC2"/>
    <property type="match status" value="1"/>
</dbReference>
<proteinExistence type="predicted"/>
<dbReference type="GO" id="GO:0002953">
    <property type="term" value="F:5'-deoxynucleotidase activity"/>
    <property type="evidence" value="ECO:0007669"/>
    <property type="project" value="InterPro"/>
</dbReference>
<dbReference type="GO" id="GO:0046872">
    <property type="term" value="F:metal ion binding"/>
    <property type="evidence" value="ECO:0007669"/>
    <property type="project" value="UniProtKB-KW"/>
</dbReference>
<dbReference type="GO" id="GO:0005737">
    <property type="term" value="C:cytoplasm"/>
    <property type="evidence" value="ECO:0007669"/>
    <property type="project" value="TreeGrafter"/>
</dbReference>
<protein>
    <submittedName>
        <fullName evidence="4">HD domain-containing protein</fullName>
    </submittedName>
</protein>
<feature type="domain" description="HD" evidence="3">
    <location>
        <begin position="17"/>
        <end position="176"/>
    </location>
</feature>
<dbReference type="Proteomes" id="UP000480684">
    <property type="component" value="Unassembled WGS sequence"/>
</dbReference>
<sequence>MTDQTRLSRQLAFSLELDKLKTILRQTLLVDSSRQENDAEHSWHVAMMAVLLAEHAPPGADPLRASRMLLFHDVVEIDAGDTFIHDDKGNSDKAQREQAAADRLYGMLPPDQAAELRALWQEYEDRATPTAKFADALDRLQPIMNNFATKGGTWHQHGVTADKVLKLVERIRAGAPALGDHAEFLVREAVRLGYLAPAPQAP</sequence>
<dbReference type="Pfam" id="PF13023">
    <property type="entry name" value="HD_3"/>
    <property type="match status" value="1"/>
</dbReference>
<evidence type="ECO:0000313" key="4">
    <source>
        <dbReference type="EMBL" id="NFV81471.1"/>
    </source>
</evidence>
<dbReference type="EMBL" id="JAAIYP010000040">
    <property type="protein sequence ID" value="NFV81471.1"/>
    <property type="molecule type" value="Genomic_DNA"/>
</dbReference>
<organism evidence="4 5">
    <name type="scientific">Magnetospirillum aberrantis SpK</name>
    <dbReference type="NCBI Taxonomy" id="908842"/>
    <lineage>
        <taxon>Bacteria</taxon>
        <taxon>Pseudomonadati</taxon>
        <taxon>Pseudomonadota</taxon>
        <taxon>Alphaproteobacteria</taxon>
        <taxon>Rhodospirillales</taxon>
        <taxon>Rhodospirillaceae</taxon>
        <taxon>Magnetospirillum</taxon>
    </lineage>
</organism>
<dbReference type="InterPro" id="IPR006674">
    <property type="entry name" value="HD_domain"/>
</dbReference>
<gene>
    <name evidence="4" type="ORF">G4223_15265</name>
</gene>
<evidence type="ECO:0000256" key="1">
    <source>
        <dbReference type="ARBA" id="ARBA00022723"/>
    </source>
</evidence>
<keyword evidence="2" id="KW-0378">Hydrolase</keyword>
<keyword evidence="1" id="KW-0479">Metal-binding</keyword>
<reference evidence="4 5" key="1">
    <citation type="submission" date="2020-02" db="EMBL/GenBank/DDBJ databases">
        <authorList>
            <person name="Dziuba M."/>
            <person name="Kuznetsov B."/>
            <person name="Mardanov A."/>
            <person name="Ravin N."/>
            <person name="Grouzdev D."/>
        </authorList>
    </citation>
    <scope>NUCLEOTIDE SEQUENCE [LARGE SCALE GENOMIC DNA]</scope>
    <source>
        <strain evidence="4 5">SpK</strain>
    </source>
</reference>
<dbReference type="AlphaFoldDB" id="A0A7C9V153"/>
<evidence type="ECO:0000259" key="3">
    <source>
        <dbReference type="Pfam" id="PF13023"/>
    </source>
</evidence>
<dbReference type="SUPFAM" id="SSF109604">
    <property type="entry name" value="HD-domain/PDEase-like"/>
    <property type="match status" value="1"/>
</dbReference>
<dbReference type="InterPro" id="IPR039356">
    <property type="entry name" value="YfbR/HDDC2"/>
</dbReference>